<sequence>MGGRDVCPEAWRQGEKILVSEPRDVIKGCEELTSLKQSLLKSPVGQDLSLPGMAISASVPLQTALKDLNLIPSPADPEPTPPQQESLNHLLHLARSAEQRIQQALLDTEFVMHQLRALCKEACEEEEESKKAVAKTMPDLRKRWWVQMEGLREAARLVGEEGGAEGAFWVGGSPVDSGRGSRRGSRVGEV</sequence>
<feature type="compositionally biased region" description="Basic residues" evidence="1">
    <location>
        <begin position="180"/>
        <end position="190"/>
    </location>
</feature>
<proteinExistence type="predicted"/>
<organism evidence="2 3">
    <name type="scientific">Zasmidium cellare ATCC 36951</name>
    <dbReference type="NCBI Taxonomy" id="1080233"/>
    <lineage>
        <taxon>Eukaryota</taxon>
        <taxon>Fungi</taxon>
        <taxon>Dikarya</taxon>
        <taxon>Ascomycota</taxon>
        <taxon>Pezizomycotina</taxon>
        <taxon>Dothideomycetes</taxon>
        <taxon>Dothideomycetidae</taxon>
        <taxon>Mycosphaerellales</taxon>
        <taxon>Mycosphaerellaceae</taxon>
        <taxon>Zasmidium</taxon>
    </lineage>
</organism>
<dbReference type="EMBL" id="ML993596">
    <property type="protein sequence ID" value="KAF2166455.1"/>
    <property type="molecule type" value="Genomic_DNA"/>
</dbReference>
<dbReference type="RefSeq" id="XP_033667344.1">
    <property type="nucleotide sequence ID" value="XM_033806630.1"/>
</dbReference>
<dbReference type="Proteomes" id="UP000799537">
    <property type="component" value="Unassembled WGS sequence"/>
</dbReference>
<evidence type="ECO:0000256" key="1">
    <source>
        <dbReference type="SAM" id="MobiDB-lite"/>
    </source>
</evidence>
<feature type="region of interest" description="Disordered" evidence="1">
    <location>
        <begin position="165"/>
        <end position="190"/>
    </location>
</feature>
<keyword evidence="3" id="KW-1185">Reference proteome</keyword>
<dbReference type="AlphaFoldDB" id="A0A6A6CH25"/>
<evidence type="ECO:0000313" key="3">
    <source>
        <dbReference type="Proteomes" id="UP000799537"/>
    </source>
</evidence>
<gene>
    <name evidence="2" type="ORF">M409DRAFT_23095</name>
</gene>
<dbReference type="GeneID" id="54559902"/>
<evidence type="ECO:0000313" key="2">
    <source>
        <dbReference type="EMBL" id="KAF2166455.1"/>
    </source>
</evidence>
<name>A0A6A6CH25_ZASCE</name>
<accession>A0A6A6CH25</accession>
<reference evidence="2" key="1">
    <citation type="journal article" date="2020" name="Stud. Mycol.">
        <title>101 Dothideomycetes genomes: a test case for predicting lifestyles and emergence of pathogens.</title>
        <authorList>
            <person name="Haridas S."/>
            <person name="Albert R."/>
            <person name="Binder M."/>
            <person name="Bloem J."/>
            <person name="Labutti K."/>
            <person name="Salamov A."/>
            <person name="Andreopoulos B."/>
            <person name="Baker S."/>
            <person name="Barry K."/>
            <person name="Bills G."/>
            <person name="Bluhm B."/>
            <person name="Cannon C."/>
            <person name="Castanera R."/>
            <person name="Culley D."/>
            <person name="Daum C."/>
            <person name="Ezra D."/>
            <person name="Gonzalez J."/>
            <person name="Henrissat B."/>
            <person name="Kuo A."/>
            <person name="Liang C."/>
            <person name="Lipzen A."/>
            <person name="Lutzoni F."/>
            <person name="Magnuson J."/>
            <person name="Mondo S."/>
            <person name="Nolan M."/>
            <person name="Ohm R."/>
            <person name="Pangilinan J."/>
            <person name="Park H.-J."/>
            <person name="Ramirez L."/>
            <person name="Alfaro M."/>
            <person name="Sun H."/>
            <person name="Tritt A."/>
            <person name="Yoshinaga Y."/>
            <person name="Zwiers L.-H."/>
            <person name="Turgeon B."/>
            <person name="Goodwin S."/>
            <person name="Spatafora J."/>
            <person name="Crous P."/>
            <person name="Grigoriev I."/>
        </authorList>
    </citation>
    <scope>NUCLEOTIDE SEQUENCE</scope>
    <source>
        <strain evidence="2">ATCC 36951</strain>
    </source>
</reference>
<protein>
    <submittedName>
        <fullName evidence="2">Uncharacterized protein</fullName>
    </submittedName>
</protein>